<proteinExistence type="predicted"/>
<keyword evidence="1" id="KW-1133">Transmembrane helix</keyword>
<keyword evidence="1" id="KW-0472">Membrane</keyword>
<evidence type="ECO:0000256" key="1">
    <source>
        <dbReference type="SAM" id="Phobius"/>
    </source>
</evidence>
<organism evidence="2 3">
    <name type="scientific">Crucibulum laeve</name>
    <dbReference type="NCBI Taxonomy" id="68775"/>
    <lineage>
        <taxon>Eukaryota</taxon>
        <taxon>Fungi</taxon>
        <taxon>Dikarya</taxon>
        <taxon>Basidiomycota</taxon>
        <taxon>Agaricomycotina</taxon>
        <taxon>Agaricomycetes</taxon>
        <taxon>Agaricomycetidae</taxon>
        <taxon>Agaricales</taxon>
        <taxon>Agaricineae</taxon>
        <taxon>Nidulariaceae</taxon>
        <taxon>Crucibulum</taxon>
    </lineage>
</organism>
<keyword evidence="1" id="KW-0812">Transmembrane</keyword>
<accession>A0A5C3LY56</accession>
<gene>
    <name evidence="2" type="ORF">BDQ12DRAFT_713264</name>
</gene>
<keyword evidence="3" id="KW-1185">Reference proteome</keyword>
<feature type="transmembrane region" description="Helical" evidence="1">
    <location>
        <begin position="92"/>
        <end position="114"/>
    </location>
</feature>
<name>A0A5C3LY56_9AGAR</name>
<protein>
    <submittedName>
        <fullName evidence="2">Uncharacterized protein</fullName>
    </submittedName>
</protein>
<evidence type="ECO:0000313" key="3">
    <source>
        <dbReference type="Proteomes" id="UP000308652"/>
    </source>
</evidence>
<evidence type="ECO:0000313" key="2">
    <source>
        <dbReference type="EMBL" id="TFK37772.1"/>
    </source>
</evidence>
<reference evidence="2 3" key="1">
    <citation type="journal article" date="2019" name="Nat. Ecol. Evol.">
        <title>Megaphylogeny resolves global patterns of mushroom evolution.</title>
        <authorList>
            <person name="Varga T."/>
            <person name="Krizsan K."/>
            <person name="Foldi C."/>
            <person name="Dima B."/>
            <person name="Sanchez-Garcia M."/>
            <person name="Sanchez-Ramirez S."/>
            <person name="Szollosi G.J."/>
            <person name="Szarkandi J.G."/>
            <person name="Papp V."/>
            <person name="Albert L."/>
            <person name="Andreopoulos W."/>
            <person name="Angelini C."/>
            <person name="Antonin V."/>
            <person name="Barry K.W."/>
            <person name="Bougher N.L."/>
            <person name="Buchanan P."/>
            <person name="Buyck B."/>
            <person name="Bense V."/>
            <person name="Catcheside P."/>
            <person name="Chovatia M."/>
            <person name="Cooper J."/>
            <person name="Damon W."/>
            <person name="Desjardin D."/>
            <person name="Finy P."/>
            <person name="Geml J."/>
            <person name="Haridas S."/>
            <person name="Hughes K."/>
            <person name="Justo A."/>
            <person name="Karasinski D."/>
            <person name="Kautmanova I."/>
            <person name="Kiss B."/>
            <person name="Kocsube S."/>
            <person name="Kotiranta H."/>
            <person name="LaButti K.M."/>
            <person name="Lechner B.E."/>
            <person name="Liimatainen K."/>
            <person name="Lipzen A."/>
            <person name="Lukacs Z."/>
            <person name="Mihaltcheva S."/>
            <person name="Morgado L.N."/>
            <person name="Niskanen T."/>
            <person name="Noordeloos M.E."/>
            <person name="Ohm R.A."/>
            <person name="Ortiz-Santana B."/>
            <person name="Ovrebo C."/>
            <person name="Racz N."/>
            <person name="Riley R."/>
            <person name="Savchenko A."/>
            <person name="Shiryaev A."/>
            <person name="Soop K."/>
            <person name="Spirin V."/>
            <person name="Szebenyi C."/>
            <person name="Tomsovsky M."/>
            <person name="Tulloss R.E."/>
            <person name="Uehling J."/>
            <person name="Grigoriev I.V."/>
            <person name="Vagvolgyi C."/>
            <person name="Papp T."/>
            <person name="Martin F.M."/>
            <person name="Miettinen O."/>
            <person name="Hibbett D.S."/>
            <person name="Nagy L.G."/>
        </authorList>
    </citation>
    <scope>NUCLEOTIDE SEQUENCE [LARGE SCALE GENOMIC DNA]</scope>
    <source>
        <strain evidence="2 3">CBS 166.37</strain>
    </source>
</reference>
<dbReference type="EMBL" id="ML213606">
    <property type="protein sequence ID" value="TFK37772.1"/>
    <property type="molecule type" value="Genomic_DNA"/>
</dbReference>
<dbReference type="Proteomes" id="UP000308652">
    <property type="component" value="Unassembled WGS sequence"/>
</dbReference>
<dbReference type="AlphaFoldDB" id="A0A5C3LY56"/>
<sequence>MARKELDVIHLRARLIIIEWNIVRQISIEIDKGLSEKGLFRQVGSRYFLSRYRHQHDPLIGVMANDRSSVPSAENVCTSMRLNNEAVSHANIVSEVAVLVLVLVVVIVVVMKVISVGVEPETRMSGGGGGETPGAAPTCALRHFPPPTSPRNKTTTSTPFLVPSNTLILSSITRSSICTVVCFPTPTIGAGAACTMILFNSFGAACPPLPRGSPRTLSLKPQPKVRCPKKLRRRAREQYVRDRKSEALHELVLVWVGESSEDWLECDDMEEEELMEGKKWEAGICTRGGTSSVCSVGAVKAARRRRMGFFWMKGGGSGGTEKETLAIVVAKPTLGV</sequence>